<protein>
    <submittedName>
        <fullName evidence="3">F-box domain-containing protein</fullName>
    </submittedName>
</protein>
<feature type="region of interest" description="Disordered" evidence="1">
    <location>
        <begin position="1"/>
        <end position="24"/>
    </location>
</feature>
<accession>A0AAF3ECB4</accession>
<evidence type="ECO:0000313" key="3">
    <source>
        <dbReference type="WBParaSite" id="MBELARI_LOCUS11588"/>
    </source>
</evidence>
<reference evidence="3" key="1">
    <citation type="submission" date="2024-02" db="UniProtKB">
        <authorList>
            <consortium name="WormBaseParasite"/>
        </authorList>
    </citation>
    <scope>IDENTIFICATION</scope>
</reference>
<dbReference type="Proteomes" id="UP000887575">
    <property type="component" value="Unassembled WGS sequence"/>
</dbReference>
<proteinExistence type="predicted"/>
<evidence type="ECO:0000313" key="2">
    <source>
        <dbReference type="Proteomes" id="UP000887575"/>
    </source>
</evidence>
<dbReference type="WBParaSite" id="MBELARI_LOCUS11588">
    <property type="protein sequence ID" value="MBELARI_LOCUS11588"/>
    <property type="gene ID" value="MBELARI_LOCUS11588"/>
</dbReference>
<name>A0AAF3ECB4_9BILA</name>
<keyword evidence="2" id="KW-1185">Reference proteome</keyword>
<dbReference type="AlphaFoldDB" id="A0AAF3ECB4"/>
<evidence type="ECO:0000256" key="1">
    <source>
        <dbReference type="SAM" id="MobiDB-lite"/>
    </source>
</evidence>
<sequence>MFENNEEMRAIDERKNGKQISQDEHSRSRVSFAVKNLSNEMKLTLLDKLEVDGVIKLVQSNKTFRQTVFAEPWRVFGKEFAMIRVSKHSLEVQKAANMETLYYNADFPIWRFVQRLQFGKLLEVICPECDDRLSPALDACCRRCHRQDPNFDLHKIFPQLKQIDKLRVHLHYKTFKKLFANFQAQVISSTSLSLHDMEIPPTKQPEIFDSFSNNSLKFCEKIELNCWNDDQYELYREALVKTRVKLVHIVLWRDIYRQIVESLKSKGVAGANPQASALLFEEYGHLWGVLDLFHSLPEIIDSKEILYEKAKEDYQKCNKTCADIVKYRFFRQSDNRGGECLWMIPWESSYGLFVKRFQD</sequence>
<organism evidence="2 3">
    <name type="scientific">Mesorhabditis belari</name>
    <dbReference type="NCBI Taxonomy" id="2138241"/>
    <lineage>
        <taxon>Eukaryota</taxon>
        <taxon>Metazoa</taxon>
        <taxon>Ecdysozoa</taxon>
        <taxon>Nematoda</taxon>
        <taxon>Chromadorea</taxon>
        <taxon>Rhabditida</taxon>
        <taxon>Rhabditina</taxon>
        <taxon>Rhabditomorpha</taxon>
        <taxon>Rhabditoidea</taxon>
        <taxon>Rhabditidae</taxon>
        <taxon>Mesorhabditinae</taxon>
        <taxon>Mesorhabditis</taxon>
    </lineage>
</organism>